<reference evidence="1" key="1">
    <citation type="submission" date="2014-09" db="EMBL/GenBank/DDBJ databases">
        <authorList>
            <person name="Magalhaes I.L.F."/>
            <person name="Oliveira U."/>
            <person name="Santos F.R."/>
            <person name="Vidigal T.H.D.A."/>
            <person name="Brescovit A.D."/>
            <person name="Santos A.J."/>
        </authorList>
    </citation>
    <scope>NUCLEOTIDE SEQUENCE</scope>
    <source>
        <tissue evidence="1">Shoot tissue taken approximately 20 cm above the soil surface</tissue>
    </source>
</reference>
<sequence length="98" mass="10322">MSSANAALYTYSGEVLRSPYTTPRLWYARLSVIRHGTPLRPPRFSSSLSSGGVPGGDGASGSMTGGLFIASATGLATPVCSVRRSNEDTWGYKCGSWD</sequence>
<organism evidence="1">
    <name type="scientific">Arundo donax</name>
    <name type="common">Giant reed</name>
    <name type="synonym">Donax arundinaceus</name>
    <dbReference type="NCBI Taxonomy" id="35708"/>
    <lineage>
        <taxon>Eukaryota</taxon>
        <taxon>Viridiplantae</taxon>
        <taxon>Streptophyta</taxon>
        <taxon>Embryophyta</taxon>
        <taxon>Tracheophyta</taxon>
        <taxon>Spermatophyta</taxon>
        <taxon>Magnoliopsida</taxon>
        <taxon>Liliopsida</taxon>
        <taxon>Poales</taxon>
        <taxon>Poaceae</taxon>
        <taxon>PACMAD clade</taxon>
        <taxon>Arundinoideae</taxon>
        <taxon>Arundineae</taxon>
        <taxon>Arundo</taxon>
    </lineage>
</organism>
<name>A0A0A9EYX9_ARUDO</name>
<evidence type="ECO:0000313" key="1">
    <source>
        <dbReference type="EMBL" id="JAE05297.1"/>
    </source>
</evidence>
<accession>A0A0A9EYX9</accession>
<protein>
    <submittedName>
        <fullName evidence="1">Uncharacterized protein</fullName>
    </submittedName>
</protein>
<dbReference type="AlphaFoldDB" id="A0A0A9EYX9"/>
<reference evidence="1" key="2">
    <citation type="journal article" date="2015" name="Data Brief">
        <title>Shoot transcriptome of the giant reed, Arundo donax.</title>
        <authorList>
            <person name="Barrero R.A."/>
            <person name="Guerrero F.D."/>
            <person name="Moolhuijzen P."/>
            <person name="Goolsby J.A."/>
            <person name="Tidwell J."/>
            <person name="Bellgard S.E."/>
            <person name="Bellgard M.I."/>
        </authorList>
    </citation>
    <scope>NUCLEOTIDE SEQUENCE</scope>
    <source>
        <tissue evidence="1">Shoot tissue taken approximately 20 cm above the soil surface</tissue>
    </source>
</reference>
<proteinExistence type="predicted"/>
<dbReference type="EMBL" id="GBRH01192599">
    <property type="protein sequence ID" value="JAE05297.1"/>
    <property type="molecule type" value="Transcribed_RNA"/>
</dbReference>